<accession>A0ABQ1UQM7</accession>
<organism evidence="2 3">
    <name type="scientific">Hymenobacter cavernae</name>
    <dbReference type="NCBI Taxonomy" id="2044852"/>
    <lineage>
        <taxon>Bacteria</taxon>
        <taxon>Pseudomonadati</taxon>
        <taxon>Bacteroidota</taxon>
        <taxon>Cytophagia</taxon>
        <taxon>Cytophagales</taxon>
        <taxon>Hymenobacteraceae</taxon>
        <taxon>Hymenobacter</taxon>
    </lineage>
</organism>
<dbReference type="PANTHER" id="PTHR43283">
    <property type="entry name" value="BETA-LACTAMASE-RELATED"/>
    <property type="match status" value="1"/>
</dbReference>
<gene>
    <name evidence="2" type="ORF">GCM10011383_38100</name>
</gene>
<dbReference type="InterPro" id="IPR001466">
    <property type="entry name" value="Beta-lactam-related"/>
</dbReference>
<dbReference type="InterPro" id="IPR012338">
    <property type="entry name" value="Beta-lactam/transpept-like"/>
</dbReference>
<evidence type="ECO:0000259" key="1">
    <source>
        <dbReference type="Pfam" id="PF00144"/>
    </source>
</evidence>
<feature type="domain" description="Beta-lactamase-related" evidence="1">
    <location>
        <begin position="3"/>
        <end position="302"/>
    </location>
</feature>
<dbReference type="SUPFAM" id="SSF56601">
    <property type="entry name" value="beta-lactamase/transpeptidase-like"/>
    <property type="match status" value="1"/>
</dbReference>
<dbReference type="InterPro" id="IPR050789">
    <property type="entry name" value="Diverse_Enzym_Activities"/>
</dbReference>
<dbReference type="Proteomes" id="UP000632273">
    <property type="component" value="Unassembled WGS sequence"/>
</dbReference>
<name>A0ABQ1UQM7_9BACT</name>
<evidence type="ECO:0000313" key="3">
    <source>
        <dbReference type="Proteomes" id="UP000632273"/>
    </source>
</evidence>
<dbReference type="EMBL" id="BMHT01000007">
    <property type="protein sequence ID" value="GGF22808.1"/>
    <property type="molecule type" value="Genomic_DNA"/>
</dbReference>
<evidence type="ECO:0000313" key="2">
    <source>
        <dbReference type="EMBL" id="GGF22808.1"/>
    </source>
</evidence>
<protein>
    <recommendedName>
        <fullName evidence="1">Beta-lactamase-related domain-containing protein</fullName>
    </recommendedName>
</protein>
<comment type="caution">
    <text evidence="2">The sequence shown here is derived from an EMBL/GenBank/DDBJ whole genome shotgun (WGS) entry which is preliminary data.</text>
</comment>
<keyword evidence="3" id="KW-1185">Reference proteome</keyword>
<dbReference type="Pfam" id="PF00144">
    <property type="entry name" value="Beta-lactamase"/>
    <property type="match status" value="1"/>
</dbReference>
<dbReference type="PANTHER" id="PTHR43283:SF18">
    <property type="match status" value="1"/>
</dbReference>
<dbReference type="Gene3D" id="3.40.710.10">
    <property type="entry name" value="DD-peptidase/beta-lactamase superfamily"/>
    <property type="match status" value="1"/>
</dbReference>
<proteinExistence type="predicted"/>
<reference evidence="3" key="1">
    <citation type="journal article" date="2019" name="Int. J. Syst. Evol. Microbiol.">
        <title>The Global Catalogue of Microorganisms (GCM) 10K type strain sequencing project: providing services to taxonomists for standard genome sequencing and annotation.</title>
        <authorList>
            <consortium name="The Broad Institute Genomics Platform"/>
            <consortium name="The Broad Institute Genome Sequencing Center for Infectious Disease"/>
            <person name="Wu L."/>
            <person name="Ma J."/>
        </authorList>
    </citation>
    <scope>NUCLEOTIDE SEQUENCE [LARGE SCALE GENOMIC DNA]</scope>
    <source>
        <strain evidence="3">CGMCC 1.15197</strain>
    </source>
</reference>
<sequence>MLKQEKVPGMQLVYSQKAAATVYNLGLRKSGSAEAVEAGTTFQAASLGKVVLAYLTLRLCDQGVLKLDTPLLTYYAYPRLQQEPRAANITARMVLAHTTGLPNWAENPLSASWSTTPLHLRYAPDSCWNYSGEAYVFLQKTLEHLTGKSFNTLAQQEVFAPLQMAHSSFVWRDAFTTNASFGHDAAGKPTQQLHFTAPYGAFTLLSTASDYNRFLQAVLTGKGLAPATAKLLLTPANPANRCRVPPTSTDAAIAWACGVGLATTSHGPAIWQWGDNGDFQGFFMAFPGKQESIVFLTNSANGLKMTDKILQLFLGPGQYQTMQWLAEDK</sequence>